<dbReference type="InterPro" id="IPR038242">
    <property type="entry name" value="Cmr2_N"/>
</dbReference>
<dbReference type="Pfam" id="PF12469">
    <property type="entry name" value="Cmr2_N"/>
    <property type="match status" value="1"/>
</dbReference>
<proteinExistence type="predicted"/>
<evidence type="ECO:0000256" key="1">
    <source>
        <dbReference type="ARBA" id="ARBA00022741"/>
    </source>
</evidence>
<accession>A0A132TPX2</accession>
<dbReference type="GO" id="GO:0000166">
    <property type="term" value="F:nucleotide binding"/>
    <property type="evidence" value="ECO:0007669"/>
    <property type="project" value="UniProtKB-KW"/>
</dbReference>
<name>A0A132TPX2_9BACL</name>
<reference evidence="4 5" key="1">
    <citation type="submission" date="2015-08" db="EMBL/GenBank/DDBJ databases">
        <title>Genomes of Paenibacillus riograndensis.</title>
        <authorList>
            <person name="Sant'Anna F.H."/>
            <person name="Souza R."/>
            <person name="Ambrosini A."/>
            <person name="Bach E."/>
            <person name="Fernandes G."/>
            <person name="Balsanelli E."/>
            <person name="Baura V.A."/>
            <person name="Pedrosa F.O."/>
            <person name="Souza E.M."/>
            <person name="Passaglia L."/>
        </authorList>
    </citation>
    <scope>NUCLEOTIDE SEQUENCE [LARGE SCALE GENOMIC DNA]</scope>
    <source>
        <strain evidence="4 5">CAS34</strain>
    </source>
</reference>
<dbReference type="CDD" id="cd09679">
    <property type="entry name" value="Cas10_III"/>
    <property type="match status" value="1"/>
</dbReference>
<comment type="caution">
    <text evidence="4">The sequence shown here is derived from an EMBL/GenBank/DDBJ whole genome shotgun (WGS) entry which is preliminary data.</text>
</comment>
<dbReference type="Gene3D" id="3.30.70.2220">
    <property type="entry name" value="CRISPR-Cas system, Cmr2 subunit, D1 domain, cysteine cluster"/>
    <property type="match status" value="1"/>
</dbReference>
<protein>
    <recommendedName>
        <fullName evidence="3">GGDEF domain-containing protein</fullName>
    </recommendedName>
</protein>
<dbReference type="InterPro" id="IPR054767">
    <property type="entry name" value="Cas10-Cmr2_palm2"/>
</dbReference>
<evidence type="ECO:0000313" key="4">
    <source>
        <dbReference type="EMBL" id="KWX73371.1"/>
    </source>
</evidence>
<evidence type="ECO:0000313" key="5">
    <source>
        <dbReference type="Proteomes" id="UP000070475"/>
    </source>
</evidence>
<dbReference type="OrthoDB" id="9758700at2"/>
<gene>
    <name evidence="4" type="ORF">AMQ84_23005</name>
</gene>
<dbReference type="PATRIC" id="fig|483937.3.peg.6639"/>
<dbReference type="Proteomes" id="UP000070475">
    <property type="component" value="Unassembled WGS sequence"/>
</dbReference>
<evidence type="ECO:0000256" key="2">
    <source>
        <dbReference type="ARBA" id="ARBA00023118"/>
    </source>
</evidence>
<dbReference type="RefSeq" id="WP_060862264.1">
    <property type="nucleotide sequence ID" value="NZ_LIRB01000142.1"/>
</dbReference>
<dbReference type="GO" id="GO:0051607">
    <property type="term" value="P:defense response to virus"/>
    <property type="evidence" value="ECO:0007669"/>
    <property type="project" value="UniProtKB-KW"/>
</dbReference>
<keyword evidence="5" id="KW-1185">Reference proteome</keyword>
<dbReference type="NCBIfam" id="TIGR02577">
    <property type="entry name" value="cas_TM1794_Cmr2"/>
    <property type="match status" value="1"/>
</dbReference>
<evidence type="ECO:0000259" key="3">
    <source>
        <dbReference type="PROSITE" id="PS50887"/>
    </source>
</evidence>
<dbReference type="Pfam" id="PF22335">
    <property type="entry name" value="Cas10-Cmr2_palm2"/>
    <property type="match status" value="1"/>
</dbReference>
<dbReference type="AlphaFoldDB" id="A0A132TPX2"/>
<dbReference type="PROSITE" id="PS50887">
    <property type="entry name" value="GGDEF"/>
    <property type="match status" value="1"/>
</dbReference>
<dbReference type="InterPro" id="IPR024615">
    <property type="entry name" value="CRISPR-assoc_Cmr2_N"/>
</dbReference>
<feature type="domain" description="GGDEF" evidence="3">
    <location>
        <begin position="340"/>
        <end position="476"/>
    </location>
</feature>
<dbReference type="EMBL" id="LIRB01000142">
    <property type="protein sequence ID" value="KWX73371.1"/>
    <property type="molecule type" value="Genomic_DNA"/>
</dbReference>
<keyword evidence="2" id="KW-0051">Antiviral defense</keyword>
<dbReference type="InterPro" id="IPR043128">
    <property type="entry name" value="Rev_trsase/Diguanyl_cyclase"/>
</dbReference>
<dbReference type="Gene3D" id="3.30.70.270">
    <property type="match status" value="1"/>
</dbReference>
<sequence length="619" mass="70116">MEENFLQAEPQTEVVMLISIGPVQEFIAQARKTRDLWFGSHLLSEISKEAARRLAEAHNARMIFPYIHKEKIASGLDDLKVANKVLAIVPTNDPKAVALDVRRAVVTKWLGYANKAKEELGSGIIGPMWERQVKDFIEFYAVWSELESEEKYAEVLQQTEQLMAARKTLRDFRPNEPADLFGDDKSGLDSGRESVLKPSQYMSYAGFGIKNKETLDAISLVKRLSRFTVDKKEFKSVCDVAFQQFRDELAASRNQWMKTAVDEYYRDLKHKYGTALKLTGSDLQSYKSEMFYTSRVEEAVVELAAEMKKPINRVKQLEITQNILTSLDELYGKILKEPTPYYALVVGDGDRMGDALRKMKTPAEHQSFTEHLSGFASEVERIVFKDDIKGQMIYSGGDDLMALLPVHRCLAAVQEIRQAFTNTMTLALPDEDQRPTLSVGIAIVHMFEPLEDSLLIARAAEALAKVRRDELAIHFQKRSGSEEMRVSLPFAENPVNTIVKLQSLYRNGYISTSFAYGLRQLHAEYLNLKAHGSLQKEGLGELLYFEIRRLLLLKKPEFKSKDEIVKEVLSVFKELEQTDSDRVKDPLVLLNRLAEQCVIAVTLEKVGGAYGTNDTNSTS</sequence>
<dbReference type="InterPro" id="IPR000160">
    <property type="entry name" value="GGDEF_dom"/>
</dbReference>
<organism evidence="4 5">
    <name type="scientific">Paenibacillus riograndensis</name>
    <dbReference type="NCBI Taxonomy" id="483937"/>
    <lineage>
        <taxon>Bacteria</taxon>
        <taxon>Bacillati</taxon>
        <taxon>Bacillota</taxon>
        <taxon>Bacilli</taxon>
        <taxon>Bacillales</taxon>
        <taxon>Paenibacillaceae</taxon>
        <taxon>Paenibacillus</taxon>
        <taxon>Paenibacillus sonchi group</taxon>
    </lineage>
</organism>
<dbReference type="InterPro" id="IPR013407">
    <property type="entry name" value="CRISPR-assoc_prot_Cmr2"/>
</dbReference>
<keyword evidence="1" id="KW-0547">Nucleotide-binding</keyword>